<dbReference type="EMBL" id="WWCN01000009">
    <property type="protein sequence ID" value="MYM24211.1"/>
    <property type="molecule type" value="Genomic_DNA"/>
</dbReference>
<feature type="domain" description="HigA2-like helix-turn-helix" evidence="1">
    <location>
        <begin position="18"/>
        <end position="87"/>
    </location>
</feature>
<dbReference type="RefSeq" id="WP_161007678.1">
    <property type="nucleotide sequence ID" value="NZ_WWCN01000009.1"/>
</dbReference>
<dbReference type="CDD" id="cd00093">
    <property type="entry name" value="HTH_XRE"/>
    <property type="match status" value="1"/>
</dbReference>
<dbReference type="InterPro" id="IPR039554">
    <property type="entry name" value="HigA2-like_HTH"/>
</dbReference>
<protein>
    <submittedName>
        <fullName evidence="2">XRE family transcriptional regulator</fullName>
    </submittedName>
</protein>
<comment type="caution">
    <text evidence="2">The sequence shown here is derived from an EMBL/GenBank/DDBJ whole genome shotgun (WGS) entry which is preliminary data.</text>
</comment>
<proteinExistence type="predicted"/>
<keyword evidence="3" id="KW-1185">Reference proteome</keyword>
<dbReference type="SUPFAM" id="SSF47413">
    <property type="entry name" value="lambda repressor-like DNA-binding domains"/>
    <property type="match status" value="1"/>
</dbReference>
<evidence type="ECO:0000313" key="2">
    <source>
        <dbReference type="EMBL" id="MYM24211.1"/>
    </source>
</evidence>
<dbReference type="Proteomes" id="UP000479335">
    <property type="component" value="Unassembled WGS sequence"/>
</dbReference>
<dbReference type="InterPro" id="IPR001387">
    <property type="entry name" value="Cro/C1-type_HTH"/>
</dbReference>
<accession>A0A6L8KI63</accession>
<dbReference type="Pfam" id="PF13744">
    <property type="entry name" value="HTH_37"/>
    <property type="match status" value="1"/>
</dbReference>
<dbReference type="InterPro" id="IPR010982">
    <property type="entry name" value="Lambda_DNA-bd_dom_sf"/>
</dbReference>
<gene>
    <name evidence="2" type="ORF">GTP46_16310</name>
</gene>
<organism evidence="2 3">
    <name type="scientific">Duganella flavida</name>
    <dbReference type="NCBI Taxonomy" id="2692175"/>
    <lineage>
        <taxon>Bacteria</taxon>
        <taxon>Pseudomonadati</taxon>
        <taxon>Pseudomonadota</taxon>
        <taxon>Betaproteobacteria</taxon>
        <taxon>Burkholderiales</taxon>
        <taxon>Oxalobacteraceae</taxon>
        <taxon>Telluria group</taxon>
        <taxon>Duganella</taxon>
    </lineage>
</organism>
<dbReference type="AlphaFoldDB" id="A0A6L8KI63"/>
<dbReference type="Gene3D" id="1.10.260.40">
    <property type="entry name" value="lambda repressor-like DNA-binding domains"/>
    <property type="match status" value="1"/>
</dbReference>
<evidence type="ECO:0000259" key="1">
    <source>
        <dbReference type="Pfam" id="PF13744"/>
    </source>
</evidence>
<dbReference type="GO" id="GO:0003677">
    <property type="term" value="F:DNA binding"/>
    <property type="evidence" value="ECO:0007669"/>
    <property type="project" value="InterPro"/>
</dbReference>
<evidence type="ECO:0000313" key="3">
    <source>
        <dbReference type="Proteomes" id="UP000479335"/>
    </source>
</evidence>
<reference evidence="2 3" key="1">
    <citation type="submission" date="2019-12" db="EMBL/GenBank/DDBJ databases">
        <title>Novel species isolated from a subtropical stream in China.</title>
        <authorList>
            <person name="Lu H."/>
        </authorList>
    </citation>
    <scope>NUCLEOTIDE SEQUENCE [LARGE SCALE GENOMIC DNA]</scope>
    <source>
        <strain evidence="2 3">FT135W</strain>
    </source>
</reference>
<sequence>MNKIFVNGVPIEIGTGNVYADLGYPNAEEMLVKAGLVHQIQQAIDSQGLTQQQAAEQMNVQEAWLSDLLDGKFRNIDTSTLMEYLVQFQTPTRK</sequence>
<name>A0A6L8KI63_9BURK</name>